<feature type="transmembrane region" description="Helical" evidence="11">
    <location>
        <begin position="103"/>
        <end position="120"/>
    </location>
</feature>
<dbReference type="Proteomes" id="UP000669060">
    <property type="component" value="Unassembled WGS sequence"/>
</dbReference>
<keyword evidence="4" id="KW-0997">Cell inner membrane</keyword>
<feature type="domain" description="EamA" evidence="12">
    <location>
        <begin position="152"/>
        <end position="285"/>
    </location>
</feature>
<evidence type="ECO:0000256" key="1">
    <source>
        <dbReference type="ARBA" id="ARBA00004651"/>
    </source>
</evidence>
<keyword evidence="3" id="KW-0444">Lipid biosynthesis</keyword>
<feature type="domain" description="EamA" evidence="12">
    <location>
        <begin position="18"/>
        <end position="142"/>
    </location>
</feature>
<dbReference type="Pfam" id="PF00892">
    <property type="entry name" value="EamA"/>
    <property type="match status" value="2"/>
</dbReference>
<name>A0ABS3TWL6_9PSED</name>
<feature type="transmembrane region" description="Helical" evidence="11">
    <location>
        <begin position="42"/>
        <end position="64"/>
    </location>
</feature>
<feature type="transmembrane region" description="Helical" evidence="11">
    <location>
        <begin position="70"/>
        <end position="91"/>
    </location>
</feature>
<evidence type="ECO:0000313" key="13">
    <source>
        <dbReference type="EMBL" id="MBO3278050.1"/>
    </source>
</evidence>
<dbReference type="InterPro" id="IPR000620">
    <property type="entry name" value="EamA_dom"/>
</dbReference>
<keyword evidence="2" id="KW-1003">Cell membrane</keyword>
<keyword evidence="14" id="KW-1185">Reference proteome</keyword>
<accession>A0ABS3TWL6</accession>
<evidence type="ECO:0000256" key="7">
    <source>
        <dbReference type="ARBA" id="ARBA00022985"/>
    </source>
</evidence>
<keyword evidence="5" id="KW-0441">Lipid A biosynthesis</keyword>
<dbReference type="InterPro" id="IPR000390">
    <property type="entry name" value="Small_drug/metabolite_transptr"/>
</dbReference>
<feature type="transmembrane region" description="Helical" evidence="11">
    <location>
        <begin position="152"/>
        <end position="170"/>
    </location>
</feature>
<comment type="caution">
    <text evidence="13">The sequence shown here is derived from an EMBL/GenBank/DDBJ whole genome shotgun (WGS) entry which is preliminary data.</text>
</comment>
<dbReference type="SUPFAM" id="SSF103481">
    <property type="entry name" value="Multidrug resistance efflux transporter EmrE"/>
    <property type="match status" value="2"/>
</dbReference>
<feature type="transmembrane region" description="Helical" evidence="11">
    <location>
        <begin position="182"/>
        <end position="202"/>
    </location>
</feature>
<dbReference type="InterPro" id="IPR037185">
    <property type="entry name" value="EmrE-like"/>
</dbReference>
<gene>
    <name evidence="13" type="ORF">JFY56_22770</name>
</gene>
<reference evidence="13 14" key="1">
    <citation type="submission" date="2020-12" db="EMBL/GenBank/DDBJ databases">
        <title>Pseudomonas schmalbachii sp. nov. isolated from millipede gut.</title>
        <authorList>
            <person name="Shelomi M."/>
        </authorList>
    </citation>
    <scope>NUCLEOTIDE SEQUENCE [LARGE SCALE GENOMIC DNA]</scope>
    <source>
        <strain evidence="13 14">Milli4</strain>
    </source>
</reference>
<keyword evidence="8 11" id="KW-1133">Transmembrane helix</keyword>
<keyword evidence="9" id="KW-0443">Lipid metabolism</keyword>
<feature type="transmembrane region" description="Helical" evidence="11">
    <location>
        <begin position="126"/>
        <end position="145"/>
    </location>
</feature>
<evidence type="ECO:0000256" key="8">
    <source>
        <dbReference type="ARBA" id="ARBA00022989"/>
    </source>
</evidence>
<comment type="subcellular location">
    <subcellularLocation>
        <location evidence="1">Cell membrane</location>
        <topology evidence="1">Multi-pass membrane protein</topology>
    </subcellularLocation>
</comment>
<evidence type="ECO:0000256" key="4">
    <source>
        <dbReference type="ARBA" id="ARBA00022519"/>
    </source>
</evidence>
<organism evidence="13 14">
    <name type="scientific">Pseudomonas schmalbachii</name>
    <dbReference type="NCBI Taxonomy" id="2816993"/>
    <lineage>
        <taxon>Bacteria</taxon>
        <taxon>Pseudomonadati</taxon>
        <taxon>Pseudomonadota</taxon>
        <taxon>Gammaproteobacteria</taxon>
        <taxon>Pseudomonadales</taxon>
        <taxon>Pseudomonadaceae</taxon>
        <taxon>Pseudomonas</taxon>
    </lineage>
</organism>
<feature type="transmembrane region" description="Helical" evidence="11">
    <location>
        <begin position="214"/>
        <end position="236"/>
    </location>
</feature>
<evidence type="ECO:0000256" key="9">
    <source>
        <dbReference type="ARBA" id="ARBA00023098"/>
    </source>
</evidence>
<proteinExistence type="predicted"/>
<dbReference type="Gene3D" id="1.10.3730.20">
    <property type="match status" value="2"/>
</dbReference>
<evidence type="ECO:0000256" key="2">
    <source>
        <dbReference type="ARBA" id="ARBA00022475"/>
    </source>
</evidence>
<keyword evidence="7" id="KW-0448">Lipopolysaccharide biosynthesis</keyword>
<dbReference type="EMBL" id="JAELYA010000011">
    <property type="protein sequence ID" value="MBO3278050.1"/>
    <property type="molecule type" value="Genomic_DNA"/>
</dbReference>
<feature type="transmembrane region" description="Helical" evidence="11">
    <location>
        <begin position="242"/>
        <end position="264"/>
    </location>
</feature>
<dbReference type="PANTHER" id="PTHR30561">
    <property type="entry name" value="SMR FAMILY PROTON-DEPENDENT DRUG EFFLUX TRANSPORTER SUGE"/>
    <property type="match status" value="1"/>
</dbReference>
<feature type="transmembrane region" description="Helical" evidence="11">
    <location>
        <begin position="271"/>
        <end position="288"/>
    </location>
</feature>
<evidence type="ECO:0000256" key="11">
    <source>
        <dbReference type="SAM" id="Phobius"/>
    </source>
</evidence>
<protein>
    <submittedName>
        <fullName evidence="13">EamA family transporter</fullName>
    </submittedName>
</protein>
<keyword evidence="10 11" id="KW-0472">Membrane</keyword>
<keyword evidence="6 11" id="KW-0812">Transmembrane</keyword>
<evidence type="ECO:0000256" key="5">
    <source>
        <dbReference type="ARBA" id="ARBA00022556"/>
    </source>
</evidence>
<evidence type="ECO:0000313" key="14">
    <source>
        <dbReference type="Proteomes" id="UP000669060"/>
    </source>
</evidence>
<sequence>MLAPRVHGPDKEDRVSVYAVVLFAALLHATWNAIVKGGSDKLLSTVLITTTAAVLATPILPFLPQPAMPSWPFLAASVVLQVVYFALVARIYHIADMSQTYPVMRGTAPLLVALLSLLLLDDHLSSTAVLGIVVICAGILCMGAWRQRSNRTGLALALLNAVVIAGYTLVDGIGVRRSDAPIAYTLWIFLLTGLVLGAWALFARRRDFIGYIGANWRLGLVGGFGTTASYGMALWAMTLAPVAVIAALRETSILFGTLIAGLFLKESLTPLRIIGAGVIAVGAVALRLA</sequence>
<evidence type="ECO:0000259" key="12">
    <source>
        <dbReference type="Pfam" id="PF00892"/>
    </source>
</evidence>
<feature type="transmembrane region" description="Helical" evidence="11">
    <location>
        <begin position="15"/>
        <end position="35"/>
    </location>
</feature>
<evidence type="ECO:0000256" key="6">
    <source>
        <dbReference type="ARBA" id="ARBA00022692"/>
    </source>
</evidence>
<evidence type="ECO:0000256" key="3">
    <source>
        <dbReference type="ARBA" id="ARBA00022516"/>
    </source>
</evidence>
<dbReference type="PANTHER" id="PTHR30561:SF9">
    <property type="entry name" value="4-AMINO-4-DEOXY-L-ARABINOSE-PHOSPHOUNDECAPRENOL FLIPPASE SUBUNIT ARNF-RELATED"/>
    <property type="match status" value="1"/>
</dbReference>
<evidence type="ECO:0000256" key="10">
    <source>
        <dbReference type="ARBA" id="ARBA00023136"/>
    </source>
</evidence>